<protein>
    <submittedName>
        <fullName evidence="1">Uncharacterized protein</fullName>
    </submittedName>
</protein>
<dbReference type="RefSeq" id="WP_168875985.1">
    <property type="nucleotide sequence ID" value="NZ_JABAIM010000001.1"/>
</dbReference>
<keyword evidence="2" id="KW-1185">Reference proteome</keyword>
<evidence type="ECO:0000313" key="1">
    <source>
        <dbReference type="EMBL" id="NLR74366.1"/>
    </source>
</evidence>
<name>A0A847S9Y3_9NEIS</name>
<dbReference type="EMBL" id="JABAIM010000001">
    <property type="protein sequence ID" value="NLR74366.1"/>
    <property type="molecule type" value="Genomic_DNA"/>
</dbReference>
<dbReference type="AlphaFoldDB" id="A0A847S9Y3"/>
<comment type="caution">
    <text evidence="1">The sequence shown here is derived from an EMBL/GenBank/DDBJ whole genome shotgun (WGS) entry which is preliminary data.</text>
</comment>
<sequence length="125" mass="14221">MATKFYWSTDVTGHHPVCTSDLAMHGDVSLLSCILMDDGGVGIDESICWLDEGVRRIDYIRKNNADTMEWGREGWIGLISFDTVKIFSSHDENYSAVIETNVFEECLRKWIVFIKEKSILAIISI</sequence>
<evidence type="ECO:0000313" key="2">
    <source>
        <dbReference type="Proteomes" id="UP000587991"/>
    </source>
</evidence>
<organism evidence="1 2">
    <name type="scientific">Leeia aquatica</name>
    <dbReference type="NCBI Taxonomy" id="2725557"/>
    <lineage>
        <taxon>Bacteria</taxon>
        <taxon>Pseudomonadati</taxon>
        <taxon>Pseudomonadota</taxon>
        <taxon>Betaproteobacteria</taxon>
        <taxon>Neisseriales</taxon>
        <taxon>Leeiaceae</taxon>
        <taxon>Leeia</taxon>
    </lineage>
</organism>
<gene>
    <name evidence="1" type="ORF">HF682_04255</name>
</gene>
<proteinExistence type="predicted"/>
<reference evidence="1 2" key="1">
    <citation type="submission" date="2020-04" db="EMBL/GenBank/DDBJ databases">
        <title>Draft genome of Leeia sp. IMCC25680.</title>
        <authorList>
            <person name="Song J."/>
            <person name="Cho J.-C."/>
        </authorList>
    </citation>
    <scope>NUCLEOTIDE SEQUENCE [LARGE SCALE GENOMIC DNA]</scope>
    <source>
        <strain evidence="1 2">IMCC25680</strain>
    </source>
</reference>
<dbReference type="Proteomes" id="UP000587991">
    <property type="component" value="Unassembled WGS sequence"/>
</dbReference>
<accession>A0A847S9Y3</accession>